<feature type="domain" description="tRNA nucleotidyltransferase/poly(A) polymerase RNA and SrmB- binding" evidence="10">
    <location>
        <begin position="180"/>
        <end position="236"/>
    </location>
</feature>
<dbReference type="GO" id="GO:0000049">
    <property type="term" value="F:tRNA binding"/>
    <property type="evidence" value="ECO:0007669"/>
    <property type="project" value="TreeGrafter"/>
</dbReference>
<dbReference type="Pfam" id="PF12627">
    <property type="entry name" value="PolyA_pol_RNAbd"/>
    <property type="match status" value="1"/>
</dbReference>
<comment type="similarity">
    <text evidence="8">Belongs to the tRNA nucleotidyltransferase/poly(A) polymerase family.</text>
</comment>
<dbReference type="Gene3D" id="1.10.3090.10">
    <property type="entry name" value="cca-adding enzyme, domain 2"/>
    <property type="match status" value="1"/>
</dbReference>
<dbReference type="Proteomes" id="UP000075229">
    <property type="component" value="Chromosome"/>
</dbReference>
<dbReference type="EC" id="2.7.7.19" evidence="11"/>
<evidence type="ECO:0000256" key="7">
    <source>
        <dbReference type="ARBA" id="ARBA00022842"/>
    </source>
</evidence>
<dbReference type="PANTHER" id="PTHR46173">
    <property type="entry name" value="CCA TRNA NUCLEOTIDYLTRANSFERASE 1, MITOCHONDRIAL"/>
    <property type="match status" value="1"/>
</dbReference>
<evidence type="ECO:0000256" key="8">
    <source>
        <dbReference type="RuleBase" id="RU003953"/>
    </source>
</evidence>
<dbReference type="InterPro" id="IPR043519">
    <property type="entry name" value="NT_sf"/>
</dbReference>
<keyword evidence="3" id="KW-0819">tRNA processing</keyword>
<dbReference type="GO" id="GO:0046872">
    <property type="term" value="F:metal ion binding"/>
    <property type="evidence" value="ECO:0007669"/>
    <property type="project" value="UniProtKB-KW"/>
</dbReference>
<keyword evidence="4 11" id="KW-0548">Nucleotidyltransferase</keyword>
<organism evidence="11 12">
    <name type="scientific">Borrelia hermsii</name>
    <dbReference type="NCBI Taxonomy" id="140"/>
    <lineage>
        <taxon>Bacteria</taxon>
        <taxon>Pseudomonadati</taxon>
        <taxon>Spirochaetota</taxon>
        <taxon>Spirochaetia</taxon>
        <taxon>Spirochaetales</taxon>
        <taxon>Borreliaceae</taxon>
        <taxon>Borrelia</taxon>
    </lineage>
</organism>
<name>A0AAN1CEJ3_BORHE</name>
<accession>A0AAN1CEJ3</accession>
<keyword evidence="6" id="KW-0547">Nucleotide-binding</keyword>
<evidence type="ECO:0000256" key="2">
    <source>
        <dbReference type="ARBA" id="ARBA00022679"/>
    </source>
</evidence>
<dbReference type="AlphaFoldDB" id="A0AAN1CEJ3"/>
<dbReference type="PANTHER" id="PTHR46173:SF1">
    <property type="entry name" value="CCA TRNA NUCLEOTIDYLTRANSFERASE 1, MITOCHONDRIAL"/>
    <property type="match status" value="1"/>
</dbReference>
<evidence type="ECO:0000256" key="3">
    <source>
        <dbReference type="ARBA" id="ARBA00022694"/>
    </source>
</evidence>
<evidence type="ECO:0000256" key="1">
    <source>
        <dbReference type="ARBA" id="ARBA00001946"/>
    </source>
</evidence>
<dbReference type="InterPro" id="IPR002646">
    <property type="entry name" value="PolA_pol_head_dom"/>
</dbReference>
<dbReference type="Gene3D" id="1.10.246.80">
    <property type="match status" value="1"/>
</dbReference>
<evidence type="ECO:0000313" key="11">
    <source>
        <dbReference type="EMBL" id="AMR75159.1"/>
    </source>
</evidence>
<sequence>MSTIIYFYMNIGTNTKDIMKISKIFNNNNYEFFLVGGALRDLLLKKIPDDFDFTTNATPKEIMRLFPNNIQTGMKHGTISIIFNKKIFEVTTYRIDIDYENKRSPKEVKFTKSLNEDLQRRDFTINSIAMNILNCEIIDYYNGKQDLNKKIIKCIGEPNKRFEEDALRILRAARFASTLDFTIDQNTLISMKYKKANILLLSKERINNEFIKLLEGKNPRKGIHYLQKINFFRYFFNTEINKKLKNKITLLNRNKFYLKAIVIFTSKKDIRCLREKLELLRFSNKDIKLILFYKTIINEINTLRIKKLHDVRILLSKATRENYKEILDIYKALKGRDNKLKFIMNKIKSKKLLNDPLSLKELKINGNDIKDLKLTDNKNIGEILNYLLREVLTNPKLNKKEILIKKIKDQYLQ</sequence>
<evidence type="ECO:0000256" key="5">
    <source>
        <dbReference type="ARBA" id="ARBA00022723"/>
    </source>
</evidence>
<feature type="domain" description="Poly A polymerase head" evidence="9">
    <location>
        <begin position="33"/>
        <end position="152"/>
    </location>
</feature>
<dbReference type="InterPro" id="IPR050264">
    <property type="entry name" value="Bact_CCA-adding_enz_type3_sf"/>
</dbReference>
<proteinExistence type="inferred from homology"/>
<evidence type="ECO:0000256" key="4">
    <source>
        <dbReference type="ARBA" id="ARBA00022695"/>
    </source>
</evidence>
<dbReference type="GO" id="GO:0004810">
    <property type="term" value="F:CCA tRNA nucleotidyltransferase activity"/>
    <property type="evidence" value="ECO:0007669"/>
    <property type="project" value="UniProtKB-EC"/>
</dbReference>
<dbReference type="Pfam" id="PF01743">
    <property type="entry name" value="PolyA_pol"/>
    <property type="match status" value="1"/>
</dbReference>
<dbReference type="GO" id="GO:0008033">
    <property type="term" value="P:tRNA processing"/>
    <property type="evidence" value="ECO:0007669"/>
    <property type="project" value="UniProtKB-KW"/>
</dbReference>
<gene>
    <name evidence="11" type="primary">papS</name>
    <name evidence="11" type="ORF">A0V01_00765</name>
</gene>
<dbReference type="InterPro" id="IPR032828">
    <property type="entry name" value="PolyA_RNA-bd"/>
</dbReference>
<protein>
    <submittedName>
        <fullName evidence="11">Poly(A) polymerase / tRNA-nucleotidyltransferase</fullName>
        <ecNumber evidence="11">2.7.7.19</ecNumber>
        <ecNumber evidence="11">2.7.7.72</ecNumber>
    </submittedName>
</protein>
<dbReference type="GO" id="GO:1990817">
    <property type="term" value="F:poly(A) RNA polymerase activity"/>
    <property type="evidence" value="ECO:0007669"/>
    <property type="project" value="UniProtKB-EC"/>
</dbReference>
<evidence type="ECO:0000259" key="9">
    <source>
        <dbReference type="Pfam" id="PF01743"/>
    </source>
</evidence>
<keyword evidence="8" id="KW-0694">RNA-binding</keyword>
<reference evidence="11 12" key="1">
    <citation type="submission" date="2016-03" db="EMBL/GenBank/DDBJ databases">
        <title>Borrelia hermsii Genome sequencing and assembly.</title>
        <authorList>
            <person name="Bontemps-Gallo S."/>
            <person name="Stewart S."/>
        </authorList>
    </citation>
    <scope>NUCLEOTIDE SEQUENCE [LARGE SCALE GENOMIC DNA]</scope>
    <source>
        <strain evidence="11 12">DAH-2E7</strain>
    </source>
</reference>
<evidence type="ECO:0000313" key="12">
    <source>
        <dbReference type="Proteomes" id="UP000075229"/>
    </source>
</evidence>
<keyword evidence="7" id="KW-0460">Magnesium</keyword>
<dbReference type="SUPFAM" id="SSF81301">
    <property type="entry name" value="Nucleotidyltransferase"/>
    <property type="match status" value="1"/>
</dbReference>
<dbReference type="SUPFAM" id="SSF81891">
    <property type="entry name" value="Poly A polymerase C-terminal region-like"/>
    <property type="match status" value="1"/>
</dbReference>
<evidence type="ECO:0000256" key="6">
    <source>
        <dbReference type="ARBA" id="ARBA00022741"/>
    </source>
</evidence>
<dbReference type="EMBL" id="CP014808">
    <property type="protein sequence ID" value="AMR75159.1"/>
    <property type="molecule type" value="Genomic_DNA"/>
</dbReference>
<dbReference type="GO" id="GO:0000166">
    <property type="term" value="F:nucleotide binding"/>
    <property type="evidence" value="ECO:0007669"/>
    <property type="project" value="UniProtKB-KW"/>
</dbReference>
<keyword evidence="2 8" id="KW-0808">Transferase</keyword>
<comment type="cofactor">
    <cofactor evidence="1">
        <name>Mg(2+)</name>
        <dbReference type="ChEBI" id="CHEBI:18420"/>
    </cofactor>
</comment>
<dbReference type="Gene3D" id="3.30.460.10">
    <property type="entry name" value="Beta Polymerase, domain 2"/>
    <property type="match status" value="1"/>
</dbReference>
<dbReference type="EC" id="2.7.7.72" evidence="11"/>
<evidence type="ECO:0000259" key="10">
    <source>
        <dbReference type="Pfam" id="PF12627"/>
    </source>
</evidence>
<keyword evidence="5" id="KW-0479">Metal-binding</keyword>
<dbReference type="CDD" id="cd05398">
    <property type="entry name" value="NT_ClassII-CCAase"/>
    <property type="match status" value="1"/>
</dbReference>